<keyword evidence="3" id="KW-1185">Reference proteome</keyword>
<evidence type="ECO:0008006" key="4">
    <source>
        <dbReference type="Google" id="ProtNLM"/>
    </source>
</evidence>
<keyword evidence="1" id="KW-0472">Membrane</keyword>
<keyword evidence="1" id="KW-1133">Transmembrane helix</keyword>
<name>A0A516KU19_9CAUD</name>
<evidence type="ECO:0000313" key="2">
    <source>
        <dbReference type="EMBL" id="QDP45185.1"/>
    </source>
</evidence>
<proteinExistence type="predicted"/>
<sequence>MTHREPAARTVLGREPAAWTGLVTAALILLTSFGIVIDTDTQGYIIAAVEAVLGVVVVIAVRETIYPALTALVRAAIPLVVALGLDLTIEQQGAILALSTVLLSFVATRPQVTPKGV</sequence>
<gene>
    <name evidence="2" type="primary">23</name>
    <name evidence="2" type="ORF">SEA_MAYWEATHER_23</name>
</gene>
<dbReference type="RefSeq" id="YP_010663084.1">
    <property type="nucleotide sequence ID" value="NC_070892.1"/>
</dbReference>
<dbReference type="EMBL" id="MN062716">
    <property type="protein sequence ID" value="QDP45185.1"/>
    <property type="molecule type" value="Genomic_DNA"/>
</dbReference>
<dbReference type="Proteomes" id="UP000320787">
    <property type="component" value="Segment"/>
</dbReference>
<keyword evidence="1" id="KW-0812">Transmembrane</keyword>
<dbReference type="GeneID" id="77939103"/>
<feature type="transmembrane region" description="Helical" evidence="1">
    <location>
        <begin position="17"/>
        <end position="37"/>
    </location>
</feature>
<accession>A0A516KU19</accession>
<evidence type="ECO:0000313" key="3">
    <source>
        <dbReference type="Proteomes" id="UP000320787"/>
    </source>
</evidence>
<reference evidence="2 3" key="1">
    <citation type="submission" date="2019-06" db="EMBL/GenBank/DDBJ databases">
        <authorList>
            <person name="Anderson T.C."/>
            <person name="Ballou V.G."/>
            <person name="Berkey V.K."/>
            <person name="Bonaccorso K.R."/>
            <person name="Busby L.B."/>
            <person name="Carey D.A."/>
            <person name="Cutaia C."/>
            <person name="Dalenburg J."/>
            <person name="Diaz-Ramirez E."/>
            <person name="Holmes K.J."/>
            <person name="Liner T.A."/>
            <person name="McGrew S.T."/>
            <person name="Meares D.P."/>
            <person name="Mordente R.E."/>
            <person name="Pietrzak P.A."/>
            <person name="Shirley O.A."/>
            <person name="Slimani Z."/>
            <person name="Smith A.M."/>
            <person name="Wallace S.D."/>
            <person name="Wright Y.S."/>
            <person name="Williams D.C."/>
            <person name="Garlena R.A."/>
            <person name="Russell D.A."/>
            <person name="Pope W.H."/>
            <person name="Jacobs-Sera D."/>
            <person name="Hatfull G.F."/>
        </authorList>
    </citation>
    <scope>NUCLEOTIDE SEQUENCE [LARGE SCALE GENOMIC DNA]</scope>
</reference>
<dbReference type="KEGG" id="vg:77939103"/>
<organism evidence="2 3">
    <name type="scientific">Gordonia phage Mayweather</name>
    <dbReference type="NCBI Taxonomy" id="2590931"/>
    <lineage>
        <taxon>Viruses</taxon>
        <taxon>Duplodnaviria</taxon>
        <taxon>Heunggongvirae</taxon>
        <taxon>Uroviricota</taxon>
        <taxon>Caudoviricetes</taxon>
        <taxon>Ponsvirus</taxon>
        <taxon>Ponsvirus mayweather</taxon>
    </lineage>
</organism>
<evidence type="ECO:0000256" key="1">
    <source>
        <dbReference type="SAM" id="Phobius"/>
    </source>
</evidence>
<protein>
    <recommendedName>
        <fullName evidence="4">Holin</fullName>
    </recommendedName>
</protein>
<feature type="transmembrane region" description="Helical" evidence="1">
    <location>
        <begin position="43"/>
        <end position="61"/>
    </location>
</feature>